<name>A0ABW8NBQ7_9MICC</name>
<reference evidence="1 2" key="1">
    <citation type="submission" date="2024-10" db="EMBL/GenBank/DDBJ databases">
        <title>Novel secondary metabolite-producing bacteria for plant disease control.</title>
        <authorList>
            <person name="Chevrette M."/>
        </authorList>
    </citation>
    <scope>NUCLEOTIDE SEQUENCE [LARGE SCALE GENOMIC DNA]</scope>
    <source>
        <strain evidence="1 2">J30 TE3557</strain>
    </source>
</reference>
<proteinExistence type="predicted"/>
<keyword evidence="2" id="KW-1185">Reference proteome</keyword>
<dbReference type="RefSeq" id="WP_189021006.1">
    <property type="nucleotide sequence ID" value="NZ_BMPM01000010.1"/>
</dbReference>
<gene>
    <name evidence="1" type="ORF">ABIA52_003911</name>
</gene>
<evidence type="ECO:0000313" key="2">
    <source>
        <dbReference type="Proteomes" id="UP001620520"/>
    </source>
</evidence>
<organism evidence="1 2">
    <name type="scientific">Paenarthrobacter histidinolovorans</name>
    <dbReference type="NCBI Taxonomy" id="43664"/>
    <lineage>
        <taxon>Bacteria</taxon>
        <taxon>Bacillati</taxon>
        <taxon>Actinomycetota</taxon>
        <taxon>Actinomycetes</taxon>
        <taxon>Micrococcales</taxon>
        <taxon>Micrococcaceae</taxon>
        <taxon>Paenarthrobacter</taxon>
    </lineage>
</organism>
<comment type="caution">
    <text evidence="1">The sequence shown here is derived from an EMBL/GenBank/DDBJ whole genome shotgun (WGS) entry which is preliminary data.</text>
</comment>
<evidence type="ECO:0000313" key="1">
    <source>
        <dbReference type="EMBL" id="MFK4641022.1"/>
    </source>
</evidence>
<sequence length="109" mass="11095">MTEHVEAKSATLADELLGVVQAVEGVSAVYPAQPLWQSVAGAAVAAVTGEQLPLISLTEQDGTLAIKARIGVGSPLPAPKVAREAAAAIRRHLGNVPAVVEVLVAKIEA</sequence>
<dbReference type="EMBL" id="JBIYEW010000003">
    <property type="protein sequence ID" value="MFK4641022.1"/>
    <property type="molecule type" value="Genomic_DNA"/>
</dbReference>
<dbReference type="Proteomes" id="UP001620520">
    <property type="component" value="Unassembled WGS sequence"/>
</dbReference>
<protein>
    <submittedName>
        <fullName evidence="1">Uncharacterized protein</fullName>
    </submittedName>
</protein>
<accession>A0ABW8NBQ7</accession>